<feature type="domain" description="Spore protein YkvP/CgeB glycosyl transferase-like" evidence="1">
    <location>
        <begin position="244"/>
        <end position="339"/>
    </location>
</feature>
<dbReference type="STRING" id="1798406.A3A04_00575"/>
<reference evidence="2 3" key="1">
    <citation type="journal article" date="2016" name="Nat. Commun.">
        <title>Thousands of microbial genomes shed light on interconnected biogeochemical processes in an aquifer system.</title>
        <authorList>
            <person name="Anantharaman K."/>
            <person name="Brown C.T."/>
            <person name="Hug L.A."/>
            <person name="Sharon I."/>
            <person name="Castelle C.J."/>
            <person name="Probst A.J."/>
            <person name="Thomas B.C."/>
            <person name="Singh A."/>
            <person name="Wilkins M.J."/>
            <person name="Karaoz U."/>
            <person name="Brodie E.L."/>
            <person name="Williams K.H."/>
            <person name="Hubbard S.S."/>
            <person name="Banfield J.F."/>
        </authorList>
    </citation>
    <scope>NUCLEOTIDE SEQUENCE [LARGE SCALE GENOMIC DNA]</scope>
</reference>
<name>A0A1G1ZQG7_9BACT</name>
<evidence type="ECO:0000259" key="1">
    <source>
        <dbReference type="Pfam" id="PF13524"/>
    </source>
</evidence>
<comment type="caution">
    <text evidence="2">The sequence shown here is derived from an EMBL/GenBank/DDBJ whole genome shotgun (WGS) entry which is preliminary data.</text>
</comment>
<sequence>MKVIYSGVECDYYDRARGLSFEHNNFYGTLKNMEGVQTIYFPYDRILEVGLRRFNEELIDLIRREKPHIFFAVMFTDELLPETLIEIKKHTRAIAWMCDDHWRFHNYSRYYAPYFSTVITTFSKAEKWYLKEGIHHVIRSQWGCNPYYWYPIETPKDIGVSFIGQKTQSRARIIESLKSVGVDVYTRGWGWEGGKVNQEEMIQIINRSKINLNINSSLPFFSLKRFGRLFLKRSHNTFVVSGDIVNNTKAFLNMSIPQIKARPFELGGCRAFVISGLADDMGTYYKEGEEMVFYRNTDELAVLIKEYLNDNSRRESIAEACFRRTLRDHTYEARLRNIFAM</sequence>
<organism evidence="2 3">
    <name type="scientific">Candidatus Harrisonbacteria bacterium RIFCSPLOWO2_01_FULL_40_28</name>
    <dbReference type="NCBI Taxonomy" id="1798406"/>
    <lineage>
        <taxon>Bacteria</taxon>
        <taxon>Candidatus Harrisoniibacteriota</taxon>
    </lineage>
</organism>
<evidence type="ECO:0000313" key="2">
    <source>
        <dbReference type="EMBL" id="OGY66047.1"/>
    </source>
</evidence>
<dbReference type="Pfam" id="PF13524">
    <property type="entry name" value="Glyco_trans_1_2"/>
    <property type="match status" value="1"/>
</dbReference>
<protein>
    <recommendedName>
        <fullName evidence="1">Spore protein YkvP/CgeB glycosyl transferase-like domain-containing protein</fullName>
    </recommendedName>
</protein>
<gene>
    <name evidence="2" type="ORF">A3A04_00575</name>
</gene>
<dbReference type="Proteomes" id="UP000178517">
    <property type="component" value="Unassembled WGS sequence"/>
</dbReference>
<dbReference type="AlphaFoldDB" id="A0A1G1ZQG7"/>
<dbReference type="EMBL" id="MHJI01000010">
    <property type="protein sequence ID" value="OGY66047.1"/>
    <property type="molecule type" value="Genomic_DNA"/>
</dbReference>
<accession>A0A1G1ZQG7</accession>
<dbReference type="InterPro" id="IPR055259">
    <property type="entry name" value="YkvP/CgeB_Glyco_trans-like"/>
</dbReference>
<proteinExistence type="predicted"/>
<evidence type="ECO:0000313" key="3">
    <source>
        <dbReference type="Proteomes" id="UP000178517"/>
    </source>
</evidence>